<evidence type="ECO:0000313" key="3">
    <source>
        <dbReference type="EMBL" id="SIM79739.1"/>
    </source>
</evidence>
<dbReference type="GO" id="GO:0004556">
    <property type="term" value="F:alpha-amylase activity"/>
    <property type="evidence" value="ECO:0007669"/>
    <property type="project" value="TreeGrafter"/>
</dbReference>
<organism evidence="3 4">
    <name type="scientific">Micromonospora cremea</name>
    <dbReference type="NCBI Taxonomy" id="709881"/>
    <lineage>
        <taxon>Bacteria</taxon>
        <taxon>Bacillati</taxon>
        <taxon>Actinomycetota</taxon>
        <taxon>Actinomycetes</taxon>
        <taxon>Micromonosporales</taxon>
        <taxon>Micromonosporaceae</taxon>
        <taxon>Micromonospora</taxon>
    </lineage>
</organism>
<dbReference type="GO" id="GO:0009313">
    <property type="term" value="P:oligosaccharide catabolic process"/>
    <property type="evidence" value="ECO:0007669"/>
    <property type="project" value="TreeGrafter"/>
</dbReference>
<evidence type="ECO:0000259" key="2">
    <source>
        <dbReference type="SMART" id="SM00642"/>
    </source>
</evidence>
<dbReference type="InterPro" id="IPR017853">
    <property type="entry name" value="GH"/>
</dbReference>
<dbReference type="RefSeq" id="WP_074310856.1">
    <property type="nucleotide sequence ID" value="NZ_FSQT01000001.1"/>
</dbReference>
<proteinExistence type="inferred from homology"/>
<feature type="domain" description="Glycosyl hydrolase family 13 catalytic" evidence="2">
    <location>
        <begin position="15"/>
        <end position="386"/>
    </location>
</feature>
<dbReference type="Gene3D" id="3.90.400.10">
    <property type="entry name" value="Oligo-1,6-glucosidase, Domain 2"/>
    <property type="match status" value="1"/>
</dbReference>
<comment type="similarity">
    <text evidence="1">Belongs to the glycosyl hydrolase 13 family.</text>
</comment>
<keyword evidence="4" id="KW-1185">Reference proteome</keyword>
<name>A0A1N5W426_9ACTN</name>
<dbReference type="Proteomes" id="UP000185124">
    <property type="component" value="Unassembled WGS sequence"/>
</dbReference>
<dbReference type="EMBL" id="FSQT01000001">
    <property type="protein sequence ID" value="SIM79739.1"/>
    <property type="molecule type" value="Genomic_DNA"/>
</dbReference>
<dbReference type="Pfam" id="PF00128">
    <property type="entry name" value="Alpha-amylase"/>
    <property type="match status" value="1"/>
</dbReference>
<dbReference type="SMART" id="SM00642">
    <property type="entry name" value="Aamy"/>
    <property type="match status" value="1"/>
</dbReference>
<dbReference type="STRING" id="709881.SAMN04489832_2121"/>
<dbReference type="PANTHER" id="PTHR10357:SF179">
    <property type="entry name" value="NEUTRAL AND BASIC AMINO ACID TRANSPORT PROTEIN RBAT"/>
    <property type="match status" value="1"/>
</dbReference>
<protein>
    <submittedName>
        <fullName evidence="3">Alpha-glucosidase</fullName>
    </submittedName>
</protein>
<sequence length="512" mass="55812">MTGTGPWWREAVTYEVYLRSFADADGDGLGDLAGVRSRLPYLADLGVDAVWLTPFYPSPDHDAGYDVSDHRDVDPRVGTLAELDGLIADAHRRGLRVVVDLVLNHVASAHPWFVAARAAGPGSPERDRFHVRPGRGVAGELPPNGWRSIFGGSAWAPFGDGEWYLHLFDIEQPDLRHEHPEVAADAAATLRFWLDRGVDGVRFDAAGSLVKDPAYPELPDGWRAGDPSPFSDRDDVHEIYRRWARQLAAYPGDRLGVAETWGGPEIIEPYLRPDELGQAFAMDPIYWPLRPEPWRAGVDALLAATTRHGRLPAWVHGSHDVSRAAQRWGRDGARAVLLLMLALPGAVYLYAGDELGLPEVALADDEIRDPVFRRSAGADRGRDGARVPLPWTEQPAPYGFGPAGSTPWLPQPAGWGGFSVARQADDPTSALALTRAALPLRGTCWRGRPAEVSWLDAPADCLAFERGAGGPRCLVNLGDTPVDWRPYGQRLLLSSAPVDGASLPGHSTAWLR</sequence>
<reference evidence="4" key="1">
    <citation type="submission" date="2016-12" db="EMBL/GenBank/DDBJ databases">
        <authorList>
            <person name="Varghese N."/>
            <person name="Submissions S."/>
        </authorList>
    </citation>
    <scope>NUCLEOTIDE SEQUENCE [LARGE SCALE GENOMIC DNA]</scope>
    <source>
        <strain evidence="4">DSM 45599</strain>
    </source>
</reference>
<dbReference type="SUPFAM" id="SSF51445">
    <property type="entry name" value="(Trans)glycosidases"/>
    <property type="match status" value="1"/>
</dbReference>
<accession>A0A1N5W426</accession>
<dbReference type="InterPro" id="IPR045857">
    <property type="entry name" value="O16G_dom_2"/>
</dbReference>
<gene>
    <name evidence="3" type="ORF">SAMN04489832_2121</name>
</gene>
<dbReference type="InterPro" id="IPR006047">
    <property type="entry name" value="GH13_cat_dom"/>
</dbReference>
<dbReference type="OrthoDB" id="9043248at2"/>
<dbReference type="Gene3D" id="3.20.20.80">
    <property type="entry name" value="Glycosidases"/>
    <property type="match status" value="2"/>
</dbReference>
<evidence type="ECO:0000313" key="4">
    <source>
        <dbReference type="Proteomes" id="UP000185124"/>
    </source>
</evidence>
<evidence type="ECO:0000256" key="1">
    <source>
        <dbReference type="ARBA" id="ARBA00008061"/>
    </source>
</evidence>
<dbReference type="PANTHER" id="PTHR10357">
    <property type="entry name" value="ALPHA-AMYLASE FAMILY MEMBER"/>
    <property type="match status" value="1"/>
</dbReference>
<dbReference type="AlphaFoldDB" id="A0A1N5W426"/>